<dbReference type="InterPro" id="IPR045076">
    <property type="entry name" value="MutS"/>
</dbReference>
<gene>
    <name evidence="6" type="ORF">CHILSU_LOCUS8924</name>
</gene>
<evidence type="ECO:0000256" key="4">
    <source>
        <dbReference type="ARBA" id="ARBA00023125"/>
    </source>
</evidence>
<accession>A0ABN8BFT0</accession>
<sequence length="273" mass="30099">MSKVSKEFGFVRPTLVREKVLNIKQGRHPLAAATCDSFVPNDTNSSLESGYVKILTGANSSGKSVYMKQIGLIVYLAHIGSFVPAERATIGVISHIYSRIHSTECVATHMSAFLIDLRQMALALQESTPDSLIIIDEFGKGTSEVDGLSLLAACLNTFLFRGEECPHLFLSTHFLDVPKFIVNTPIVRFMRFDHTLQDGEPVFLFRLVEGSADCSFGHQVAEASGVAPNVVQRARQVLEAMKSNTLPPENKKITTKLKSFIEIIKNELLSEDI</sequence>
<keyword evidence="2" id="KW-0547">Nucleotide-binding</keyword>
<dbReference type="EMBL" id="OU963897">
    <property type="protein sequence ID" value="CAH0405561.1"/>
    <property type="molecule type" value="Genomic_DNA"/>
</dbReference>
<dbReference type="Pfam" id="PF00488">
    <property type="entry name" value="MutS_V"/>
    <property type="match status" value="1"/>
</dbReference>
<keyword evidence="7" id="KW-1185">Reference proteome</keyword>
<organism evidence="6 7">
    <name type="scientific">Chilo suppressalis</name>
    <name type="common">Asiatic rice borer moth</name>
    <dbReference type="NCBI Taxonomy" id="168631"/>
    <lineage>
        <taxon>Eukaryota</taxon>
        <taxon>Metazoa</taxon>
        <taxon>Ecdysozoa</taxon>
        <taxon>Arthropoda</taxon>
        <taxon>Hexapoda</taxon>
        <taxon>Insecta</taxon>
        <taxon>Pterygota</taxon>
        <taxon>Neoptera</taxon>
        <taxon>Endopterygota</taxon>
        <taxon>Lepidoptera</taxon>
        <taxon>Glossata</taxon>
        <taxon>Ditrysia</taxon>
        <taxon>Pyraloidea</taxon>
        <taxon>Crambidae</taxon>
        <taxon>Crambinae</taxon>
        <taxon>Chilo</taxon>
    </lineage>
</organism>
<evidence type="ECO:0000313" key="6">
    <source>
        <dbReference type="EMBL" id="CAH0405561.1"/>
    </source>
</evidence>
<evidence type="ECO:0000256" key="2">
    <source>
        <dbReference type="ARBA" id="ARBA00022741"/>
    </source>
</evidence>
<dbReference type="SMART" id="SM00534">
    <property type="entry name" value="MUTSac"/>
    <property type="match status" value="1"/>
</dbReference>
<name>A0ABN8BFT0_CHISP</name>
<dbReference type="PROSITE" id="PS00486">
    <property type="entry name" value="DNA_MISMATCH_REPAIR_2"/>
    <property type="match status" value="1"/>
</dbReference>
<evidence type="ECO:0000259" key="5">
    <source>
        <dbReference type="PROSITE" id="PS00486"/>
    </source>
</evidence>
<dbReference type="SUPFAM" id="SSF52540">
    <property type="entry name" value="P-loop containing nucleoside triphosphate hydrolases"/>
    <property type="match status" value="1"/>
</dbReference>
<comment type="similarity">
    <text evidence="1">Belongs to the DNA mismatch repair MutS family.</text>
</comment>
<dbReference type="Gene3D" id="3.40.50.300">
    <property type="entry name" value="P-loop containing nucleotide triphosphate hydrolases"/>
    <property type="match status" value="1"/>
</dbReference>
<evidence type="ECO:0000313" key="7">
    <source>
        <dbReference type="Proteomes" id="UP001153292"/>
    </source>
</evidence>
<dbReference type="PANTHER" id="PTHR11361:SF20">
    <property type="entry name" value="MUTS PROTEIN HOMOLOG 5"/>
    <property type="match status" value="1"/>
</dbReference>
<protein>
    <recommendedName>
        <fullName evidence="5">DNA mismatch repair proteins mutS family domain-containing protein</fullName>
    </recommendedName>
</protein>
<evidence type="ECO:0000256" key="1">
    <source>
        <dbReference type="ARBA" id="ARBA00006271"/>
    </source>
</evidence>
<reference evidence="6" key="1">
    <citation type="submission" date="2021-12" db="EMBL/GenBank/DDBJ databases">
        <authorList>
            <person name="King R."/>
        </authorList>
    </citation>
    <scope>NUCLEOTIDE SEQUENCE</scope>
</reference>
<dbReference type="InterPro" id="IPR000432">
    <property type="entry name" value="DNA_mismatch_repair_MutS_C"/>
</dbReference>
<dbReference type="Proteomes" id="UP001153292">
    <property type="component" value="Chromosome 4"/>
</dbReference>
<keyword evidence="3" id="KW-0067">ATP-binding</keyword>
<proteinExistence type="inferred from homology"/>
<dbReference type="PANTHER" id="PTHR11361">
    <property type="entry name" value="DNA MISMATCH REPAIR PROTEIN MUTS FAMILY MEMBER"/>
    <property type="match status" value="1"/>
</dbReference>
<dbReference type="InterPro" id="IPR027417">
    <property type="entry name" value="P-loop_NTPase"/>
</dbReference>
<evidence type="ECO:0000256" key="3">
    <source>
        <dbReference type="ARBA" id="ARBA00022840"/>
    </source>
</evidence>
<feature type="domain" description="DNA mismatch repair proteins mutS family" evidence="5">
    <location>
        <begin position="131"/>
        <end position="147"/>
    </location>
</feature>
<keyword evidence="4" id="KW-0238">DNA-binding</keyword>